<dbReference type="EMBL" id="SEYY01016419">
    <property type="protein sequence ID" value="KAB7499833.1"/>
    <property type="molecule type" value="Genomic_DNA"/>
</dbReference>
<dbReference type="Pfam" id="PF14854">
    <property type="entry name" value="LURAP"/>
    <property type="match status" value="1"/>
</dbReference>
<organism evidence="3 4">
    <name type="scientific">Armadillidium nasatum</name>
    <dbReference type="NCBI Taxonomy" id="96803"/>
    <lineage>
        <taxon>Eukaryota</taxon>
        <taxon>Metazoa</taxon>
        <taxon>Ecdysozoa</taxon>
        <taxon>Arthropoda</taxon>
        <taxon>Crustacea</taxon>
        <taxon>Multicrustacea</taxon>
        <taxon>Malacostraca</taxon>
        <taxon>Eumalacostraca</taxon>
        <taxon>Peracarida</taxon>
        <taxon>Isopoda</taxon>
        <taxon>Oniscidea</taxon>
        <taxon>Crinocheta</taxon>
        <taxon>Armadillidiidae</taxon>
        <taxon>Armadillidium</taxon>
    </lineage>
</organism>
<evidence type="ECO:0000313" key="3">
    <source>
        <dbReference type="EMBL" id="KAB7499833.1"/>
    </source>
</evidence>
<feature type="region of interest" description="Disordered" evidence="2">
    <location>
        <begin position="192"/>
        <end position="228"/>
    </location>
</feature>
<evidence type="ECO:0000256" key="1">
    <source>
        <dbReference type="ARBA" id="ARBA00038125"/>
    </source>
</evidence>
<evidence type="ECO:0000256" key="2">
    <source>
        <dbReference type="SAM" id="MobiDB-lite"/>
    </source>
</evidence>
<name>A0A5N5T026_9CRUS</name>
<protein>
    <submittedName>
        <fullName evidence="3">Protein FAM89A</fullName>
    </submittedName>
</protein>
<feature type="compositionally biased region" description="Polar residues" evidence="2">
    <location>
        <begin position="97"/>
        <end position="115"/>
    </location>
</feature>
<feature type="compositionally biased region" description="Low complexity" evidence="2">
    <location>
        <begin position="24"/>
        <end position="38"/>
    </location>
</feature>
<comment type="caution">
    <text evidence="3">The sequence shown here is derived from an EMBL/GenBank/DDBJ whole genome shotgun (WGS) entry which is preliminary data.</text>
</comment>
<proteinExistence type="inferred from homology"/>
<dbReference type="PANTHER" id="PTHR46949:SF1">
    <property type="entry name" value="AT07979P2"/>
    <property type="match status" value="1"/>
</dbReference>
<gene>
    <name evidence="3" type="primary">fam89a</name>
    <name evidence="3" type="ORF">Anas_04856</name>
</gene>
<evidence type="ECO:0000313" key="4">
    <source>
        <dbReference type="Proteomes" id="UP000326759"/>
    </source>
</evidence>
<feature type="region of interest" description="Disordered" evidence="2">
    <location>
        <begin position="85"/>
        <end position="147"/>
    </location>
</feature>
<sequence length="267" mass="29347">MSSLHGLPPMPKSLSGILNLLTRNNNSSNPNSHSSPSSRADSRTESWIDSRPESARSLHSNSGLGLGASAFEPYYANGSVPIFSHRSSPSNHSNSPKTFQYPSNFSKQPMTSGLSQRRMSPRMSPPVPGAVAGNVPPLTPPQKVKQTSNLDSQLAMLKSEMVGLRQLDMSLLYQLLSLHESIQEFKKYIHERPSSSERNKYSGSVAHEWGGDTSAEDTDDYYGIPTRRPNPYLHPVPESFSHNMSPSSSDSSLEYVVSGYSISFLWT</sequence>
<reference evidence="3 4" key="1">
    <citation type="journal article" date="2019" name="PLoS Biol.">
        <title>Sex chromosomes control vertical transmission of feminizing Wolbachia symbionts in an isopod.</title>
        <authorList>
            <person name="Becking T."/>
            <person name="Chebbi M.A."/>
            <person name="Giraud I."/>
            <person name="Moumen B."/>
            <person name="Laverre T."/>
            <person name="Caubet Y."/>
            <person name="Peccoud J."/>
            <person name="Gilbert C."/>
            <person name="Cordaux R."/>
        </authorList>
    </citation>
    <scope>NUCLEOTIDE SEQUENCE [LARGE SCALE GENOMIC DNA]</scope>
    <source>
        <strain evidence="3">ANa2</strain>
        <tissue evidence="3">Whole body excluding digestive tract and cuticle</tissue>
    </source>
</reference>
<feature type="compositionally biased region" description="Low complexity" evidence="2">
    <location>
        <begin position="85"/>
        <end position="96"/>
    </location>
</feature>
<keyword evidence="4" id="KW-1185">Reference proteome</keyword>
<dbReference type="OrthoDB" id="1681166at2759"/>
<dbReference type="Proteomes" id="UP000326759">
    <property type="component" value="Unassembled WGS sequence"/>
</dbReference>
<feature type="non-terminal residue" evidence="3">
    <location>
        <position position="267"/>
    </location>
</feature>
<feature type="region of interest" description="Disordered" evidence="2">
    <location>
        <begin position="1"/>
        <end position="60"/>
    </location>
</feature>
<feature type="compositionally biased region" description="Basic and acidic residues" evidence="2">
    <location>
        <begin position="40"/>
        <end position="56"/>
    </location>
</feature>
<accession>A0A5N5T026</accession>
<dbReference type="InterPro" id="IPR039499">
    <property type="entry name" value="LURA1/LRA25"/>
</dbReference>
<dbReference type="AlphaFoldDB" id="A0A5N5T026"/>
<dbReference type="PANTHER" id="PTHR46949">
    <property type="entry name" value="LEUCINE REPEAT ADAPTER PROTEIN 25"/>
    <property type="match status" value="1"/>
</dbReference>
<comment type="similarity">
    <text evidence="1">Belongs to the FAM89 family.</text>
</comment>